<evidence type="ECO:0000256" key="2">
    <source>
        <dbReference type="ARBA" id="ARBA00022840"/>
    </source>
</evidence>
<dbReference type="FunFam" id="3.30.200.20:FF:001332">
    <property type="entry name" value="Wall-associated receptor kinase-like 10"/>
    <property type="match status" value="1"/>
</dbReference>
<evidence type="ECO:0000259" key="5">
    <source>
        <dbReference type="PROSITE" id="PS50011"/>
    </source>
</evidence>
<dbReference type="Gene3D" id="3.30.200.20">
    <property type="entry name" value="Phosphorylase Kinase, domain 1"/>
    <property type="match status" value="1"/>
</dbReference>
<dbReference type="InterPro" id="IPR011009">
    <property type="entry name" value="Kinase-like_dom_sf"/>
</dbReference>
<name>A0A6J1DDZ8_MOMCH</name>
<proteinExistence type="predicted"/>
<dbReference type="OrthoDB" id="4062651at2759"/>
<sequence length="290" mass="32768">MLQDDTIVAIKRSKQVEANCIDQFINEVIILSQINHKNIVRLLGCCLETEFPLLVYEFVSNGTLFPHIHKKDPGESPSLSWETRLIIALEVAGAISYMHSTASTPIFHRDIKSSNVLLDDNYSAKVSDFGTSRFVSCDQSHLTTKVQGTFGYIDPEYFRSCQYTEKSDVYSFGILMVELLTGKLPVTFARNEDKNLLDYFISLEKANELAEILDIVVAKEEKMEVVNVVANLTAKCLRSKGKDRPTMKQIYLELEGLRKSQNCLDTIEESHSITTYSLHSLGLSDDELPR</sequence>
<dbReference type="SUPFAM" id="SSF56112">
    <property type="entry name" value="Protein kinase-like (PK-like)"/>
    <property type="match status" value="1"/>
</dbReference>
<organism evidence="6 7">
    <name type="scientific">Momordica charantia</name>
    <name type="common">Bitter gourd</name>
    <name type="synonym">Balsam pear</name>
    <dbReference type="NCBI Taxonomy" id="3673"/>
    <lineage>
        <taxon>Eukaryota</taxon>
        <taxon>Viridiplantae</taxon>
        <taxon>Streptophyta</taxon>
        <taxon>Embryophyta</taxon>
        <taxon>Tracheophyta</taxon>
        <taxon>Spermatophyta</taxon>
        <taxon>Magnoliopsida</taxon>
        <taxon>eudicotyledons</taxon>
        <taxon>Gunneridae</taxon>
        <taxon>Pentapetalae</taxon>
        <taxon>rosids</taxon>
        <taxon>fabids</taxon>
        <taxon>Cucurbitales</taxon>
        <taxon>Cucurbitaceae</taxon>
        <taxon>Momordiceae</taxon>
        <taxon>Momordica</taxon>
    </lineage>
</organism>
<evidence type="ECO:0000313" key="6">
    <source>
        <dbReference type="Proteomes" id="UP000504603"/>
    </source>
</evidence>
<dbReference type="KEGG" id="mcha:111019904"/>
<dbReference type="Gene3D" id="1.10.510.10">
    <property type="entry name" value="Transferase(Phosphotransferase) domain 1"/>
    <property type="match status" value="1"/>
</dbReference>
<dbReference type="PROSITE" id="PS00108">
    <property type="entry name" value="PROTEIN_KINASE_ST"/>
    <property type="match status" value="1"/>
</dbReference>
<dbReference type="InterPro" id="IPR045274">
    <property type="entry name" value="WAK-like"/>
</dbReference>
<keyword evidence="6" id="KW-1185">Reference proteome</keyword>
<dbReference type="InterPro" id="IPR008271">
    <property type="entry name" value="Ser/Thr_kinase_AS"/>
</dbReference>
<evidence type="ECO:0000256" key="1">
    <source>
        <dbReference type="ARBA" id="ARBA00022741"/>
    </source>
</evidence>
<evidence type="ECO:0000313" key="7">
    <source>
        <dbReference type="RefSeq" id="XP_022152113.1"/>
    </source>
</evidence>
<dbReference type="PIRSF" id="PIRSF000654">
    <property type="entry name" value="Integrin-linked_kinase"/>
    <property type="match status" value="1"/>
</dbReference>
<dbReference type="GO" id="GO:0005524">
    <property type="term" value="F:ATP binding"/>
    <property type="evidence" value="ECO:0007669"/>
    <property type="project" value="UniProtKB-KW"/>
</dbReference>
<dbReference type="GO" id="GO:0007166">
    <property type="term" value="P:cell surface receptor signaling pathway"/>
    <property type="evidence" value="ECO:0007669"/>
    <property type="project" value="InterPro"/>
</dbReference>
<dbReference type="RefSeq" id="XP_022152113.1">
    <property type="nucleotide sequence ID" value="XM_022296421.1"/>
</dbReference>
<dbReference type="Pfam" id="PF00069">
    <property type="entry name" value="Pkinase"/>
    <property type="match status" value="1"/>
</dbReference>
<keyword evidence="1" id="KW-0547">Nucleotide-binding</keyword>
<dbReference type="InterPro" id="IPR000719">
    <property type="entry name" value="Prot_kinase_dom"/>
</dbReference>
<dbReference type="FunFam" id="1.10.510.10:FF:000084">
    <property type="entry name" value="Wall-associated receptor kinase 2"/>
    <property type="match status" value="1"/>
</dbReference>
<dbReference type="PANTHER" id="PTHR27005">
    <property type="entry name" value="WALL-ASSOCIATED RECEPTOR KINASE-LIKE 21"/>
    <property type="match status" value="1"/>
</dbReference>
<dbReference type="PANTHER" id="PTHR27005:SF537">
    <property type="entry name" value="LYSM TYPE RECEPTOR KINASE"/>
    <property type="match status" value="1"/>
</dbReference>
<gene>
    <name evidence="7" type="primary">LOC111019904</name>
</gene>
<dbReference type="GO" id="GO:0005886">
    <property type="term" value="C:plasma membrane"/>
    <property type="evidence" value="ECO:0007669"/>
    <property type="project" value="TreeGrafter"/>
</dbReference>
<dbReference type="GO" id="GO:0004674">
    <property type="term" value="F:protein serine/threonine kinase activity"/>
    <property type="evidence" value="ECO:0007669"/>
    <property type="project" value="TreeGrafter"/>
</dbReference>
<protein>
    <submittedName>
        <fullName evidence="7">Wall-associated receptor kinase-like 1</fullName>
    </submittedName>
</protein>
<evidence type="ECO:0000256" key="4">
    <source>
        <dbReference type="ARBA" id="ARBA00047951"/>
    </source>
</evidence>
<dbReference type="AlphaFoldDB" id="A0A6J1DDZ8"/>
<dbReference type="GeneID" id="111019904"/>
<dbReference type="SMART" id="SM00220">
    <property type="entry name" value="S_TKc"/>
    <property type="match status" value="1"/>
</dbReference>
<reference evidence="7" key="1">
    <citation type="submission" date="2025-08" db="UniProtKB">
        <authorList>
            <consortium name="RefSeq"/>
        </authorList>
    </citation>
    <scope>IDENTIFICATION</scope>
    <source>
        <strain evidence="7">OHB3-1</strain>
    </source>
</reference>
<evidence type="ECO:0000256" key="3">
    <source>
        <dbReference type="ARBA" id="ARBA00047558"/>
    </source>
</evidence>
<dbReference type="Proteomes" id="UP000504603">
    <property type="component" value="Unplaced"/>
</dbReference>
<keyword evidence="2" id="KW-0067">ATP-binding</keyword>
<dbReference type="PROSITE" id="PS50011">
    <property type="entry name" value="PROTEIN_KINASE_DOM"/>
    <property type="match status" value="1"/>
</dbReference>
<accession>A0A6J1DDZ8</accession>
<comment type="catalytic activity">
    <reaction evidence="3">
        <text>L-seryl-[protein] + ATP = O-phospho-L-seryl-[protein] + ADP + H(+)</text>
        <dbReference type="Rhea" id="RHEA:17989"/>
        <dbReference type="Rhea" id="RHEA-COMP:9863"/>
        <dbReference type="Rhea" id="RHEA-COMP:11604"/>
        <dbReference type="ChEBI" id="CHEBI:15378"/>
        <dbReference type="ChEBI" id="CHEBI:29999"/>
        <dbReference type="ChEBI" id="CHEBI:30616"/>
        <dbReference type="ChEBI" id="CHEBI:83421"/>
        <dbReference type="ChEBI" id="CHEBI:456216"/>
    </reaction>
</comment>
<comment type="catalytic activity">
    <reaction evidence="4">
        <text>L-threonyl-[protein] + ATP = O-phospho-L-threonyl-[protein] + ADP + H(+)</text>
        <dbReference type="Rhea" id="RHEA:46608"/>
        <dbReference type="Rhea" id="RHEA-COMP:11060"/>
        <dbReference type="Rhea" id="RHEA-COMP:11605"/>
        <dbReference type="ChEBI" id="CHEBI:15378"/>
        <dbReference type="ChEBI" id="CHEBI:30013"/>
        <dbReference type="ChEBI" id="CHEBI:30616"/>
        <dbReference type="ChEBI" id="CHEBI:61977"/>
        <dbReference type="ChEBI" id="CHEBI:456216"/>
    </reaction>
</comment>
<feature type="domain" description="Protein kinase" evidence="5">
    <location>
        <begin position="1"/>
        <end position="257"/>
    </location>
</feature>